<gene>
    <name evidence="2" type="ORF">SAMN06296036_12764</name>
</gene>
<evidence type="ECO:0000313" key="3">
    <source>
        <dbReference type="Proteomes" id="UP000192907"/>
    </source>
</evidence>
<proteinExistence type="predicted"/>
<feature type="transmembrane region" description="Helical" evidence="1">
    <location>
        <begin position="78"/>
        <end position="96"/>
    </location>
</feature>
<dbReference type="AlphaFoldDB" id="A0A1Y6CTG3"/>
<dbReference type="OrthoDB" id="371348at2"/>
<sequence>MSVNHKRNVPRLFIEKYALNEATDYQKHIVESNLSDRSIKLALDEIEQSNLYVQQNLVMPAALSRANSHSIPQERPKIGFYLGGLAAVALLILTIIPQISDQKPFPDIILKSGEPALQIFRKQGEKVVELHHGDSVAPGDLLELTYSPAGWKYGMIFSVDGSGMFTLHFPSQIDQKGLLAQKQSVKLGFSYELDDAPRHETFIFLSSNQPFSLLEVKESFEMKPHMDQLPENLKILFPEGYNIVRVSLQKGVP</sequence>
<evidence type="ECO:0000256" key="1">
    <source>
        <dbReference type="SAM" id="Phobius"/>
    </source>
</evidence>
<accession>A0A1Y6CTG3</accession>
<dbReference type="EMBL" id="FWZT01000027">
    <property type="protein sequence ID" value="SMF73091.1"/>
    <property type="molecule type" value="Genomic_DNA"/>
</dbReference>
<dbReference type="Proteomes" id="UP000192907">
    <property type="component" value="Unassembled WGS sequence"/>
</dbReference>
<keyword evidence="1" id="KW-0812">Transmembrane</keyword>
<keyword evidence="1" id="KW-1133">Transmembrane helix</keyword>
<dbReference type="STRING" id="1513793.SAMN06296036_12764"/>
<evidence type="ECO:0000313" key="2">
    <source>
        <dbReference type="EMBL" id="SMF73091.1"/>
    </source>
</evidence>
<dbReference type="RefSeq" id="WP_132324467.1">
    <property type="nucleotide sequence ID" value="NZ_FWZT01000027.1"/>
</dbReference>
<organism evidence="2 3">
    <name type="scientific">Pseudobacteriovorax antillogorgiicola</name>
    <dbReference type="NCBI Taxonomy" id="1513793"/>
    <lineage>
        <taxon>Bacteria</taxon>
        <taxon>Pseudomonadati</taxon>
        <taxon>Bdellovibrionota</taxon>
        <taxon>Oligoflexia</taxon>
        <taxon>Oligoflexales</taxon>
        <taxon>Pseudobacteriovoracaceae</taxon>
        <taxon>Pseudobacteriovorax</taxon>
    </lineage>
</organism>
<protein>
    <recommendedName>
        <fullName evidence="4">DUF4384 domain-containing protein</fullName>
    </recommendedName>
</protein>
<keyword evidence="3" id="KW-1185">Reference proteome</keyword>
<name>A0A1Y6CTG3_9BACT</name>
<reference evidence="3" key="1">
    <citation type="submission" date="2017-04" db="EMBL/GenBank/DDBJ databases">
        <authorList>
            <person name="Varghese N."/>
            <person name="Submissions S."/>
        </authorList>
    </citation>
    <scope>NUCLEOTIDE SEQUENCE [LARGE SCALE GENOMIC DNA]</scope>
    <source>
        <strain evidence="3">RKEM611</strain>
    </source>
</reference>
<evidence type="ECO:0008006" key="4">
    <source>
        <dbReference type="Google" id="ProtNLM"/>
    </source>
</evidence>
<keyword evidence="1" id="KW-0472">Membrane</keyword>